<gene>
    <name evidence="8" type="ORF">BCF46_3892</name>
</gene>
<comment type="similarity">
    <text evidence="2">Belongs to the polysaccharide synthase family.</text>
</comment>
<dbReference type="PANTHER" id="PTHR30250">
    <property type="entry name" value="PST FAMILY PREDICTED COLANIC ACID TRANSPORTER"/>
    <property type="match status" value="1"/>
</dbReference>
<dbReference type="Pfam" id="PF13440">
    <property type="entry name" value="Polysacc_synt_3"/>
    <property type="match status" value="1"/>
</dbReference>
<feature type="transmembrane region" description="Helical" evidence="7">
    <location>
        <begin position="368"/>
        <end position="385"/>
    </location>
</feature>
<evidence type="ECO:0000313" key="9">
    <source>
        <dbReference type="Proteomes" id="UP000269157"/>
    </source>
</evidence>
<keyword evidence="6 7" id="KW-0472">Membrane</keyword>
<reference evidence="8 9" key="1">
    <citation type="submission" date="2018-10" db="EMBL/GenBank/DDBJ databases">
        <title>Genomic Encyclopedia of Archaeal and Bacterial Type Strains, Phase II (KMG-II): from individual species to whole genera.</title>
        <authorList>
            <person name="Goeker M."/>
        </authorList>
    </citation>
    <scope>NUCLEOTIDE SEQUENCE [LARGE SCALE GENOMIC DNA]</scope>
    <source>
        <strain evidence="8 9">DSM 29466</strain>
    </source>
</reference>
<dbReference type="GO" id="GO:0005886">
    <property type="term" value="C:plasma membrane"/>
    <property type="evidence" value="ECO:0007669"/>
    <property type="project" value="UniProtKB-SubCell"/>
</dbReference>
<dbReference type="OrthoDB" id="7605542at2"/>
<evidence type="ECO:0000256" key="3">
    <source>
        <dbReference type="ARBA" id="ARBA00022475"/>
    </source>
</evidence>
<feature type="transmembrane region" description="Helical" evidence="7">
    <location>
        <begin position="334"/>
        <end position="356"/>
    </location>
</feature>
<keyword evidence="4 7" id="KW-0812">Transmembrane</keyword>
<evidence type="ECO:0000256" key="7">
    <source>
        <dbReference type="SAM" id="Phobius"/>
    </source>
</evidence>
<name>A0A497UZD5_9RHOB</name>
<dbReference type="Proteomes" id="UP000269157">
    <property type="component" value="Unassembled WGS sequence"/>
</dbReference>
<feature type="transmembrane region" description="Helical" evidence="7">
    <location>
        <begin position="159"/>
        <end position="178"/>
    </location>
</feature>
<dbReference type="EMBL" id="RCCE01000010">
    <property type="protein sequence ID" value="RLJ36202.1"/>
    <property type="molecule type" value="Genomic_DNA"/>
</dbReference>
<proteinExistence type="inferred from homology"/>
<feature type="transmembrane region" description="Helical" evidence="7">
    <location>
        <begin position="391"/>
        <end position="414"/>
    </location>
</feature>
<dbReference type="InterPro" id="IPR050833">
    <property type="entry name" value="Poly_Biosynth_Transport"/>
</dbReference>
<accession>A0A497UZD5</accession>
<evidence type="ECO:0000256" key="5">
    <source>
        <dbReference type="ARBA" id="ARBA00022989"/>
    </source>
</evidence>
<evidence type="ECO:0000256" key="4">
    <source>
        <dbReference type="ARBA" id="ARBA00022692"/>
    </source>
</evidence>
<comment type="caution">
    <text evidence="8">The sequence shown here is derived from an EMBL/GenBank/DDBJ whole genome shotgun (WGS) entry which is preliminary data.</text>
</comment>
<keyword evidence="3" id="KW-1003">Cell membrane</keyword>
<feature type="transmembrane region" description="Helical" evidence="7">
    <location>
        <begin position="97"/>
        <end position="116"/>
    </location>
</feature>
<evidence type="ECO:0000256" key="1">
    <source>
        <dbReference type="ARBA" id="ARBA00004651"/>
    </source>
</evidence>
<sequence>MKNRLRSTFSGDSVGKRALRGSALTVVGFGGSKVLRLASNLLLTRLLFPEAFGLMALVQVFMAGLAMFSDIGIKTSIIQNPRGDEPEFLNTAWTMQIARGVFLWLAACALALPAASLYDEPMLSQLLPVAGLSALIAGFRTTKIATANRHLMLGRQTVIDLGAQVVGIIITVSLAYMLRSVWALVIGGLISEVLRVVLFHLILPGIRNRLYWERETASGLIRFGKYIFLGTVAGFAINQGDRAVLGGYVSLSELGVYSIGMLLGTMPLMLGMALNGKIVLPLYRMKPPAESMSNRRQISRARRLLVTATFILNIPLAYAGIALIETLYDPRYVLAGPIVVLVSLAAVPQLVFNGYGGALLANGDSKRHFILLSCTAAAQLIYLFVGVNWYGLFGAILAPGLAALTTYPMRIVFVARYKANDHWSDLRFLALGLGLTGFACWLHLDDIMALIP</sequence>
<evidence type="ECO:0000313" key="8">
    <source>
        <dbReference type="EMBL" id="RLJ36202.1"/>
    </source>
</evidence>
<feature type="transmembrane region" description="Helical" evidence="7">
    <location>
        <begin position="304"/>
        <end position="328"/>
    </location>
</feature>
<protein>
    <submittedName>
        <fullName evidence="8">O-antigen/teichoic acid export membrane protein</fullName>
    </submittedName>
</protein>
<dbReference type="RefSeq" id="WP_121028302.1">
    <property type="nucleotide sequence ID" value="NZ_RCCE01000010.1"/>
</dbReference>
<evidence type="ECO:0000256" key="2">
    <source>
        <dbReference type="ARBA" id="ARBA00007430"/>
    </source>
</evidence>
<feature type="transmembrane region" description="Helical" evidence="7">
    <location>
        <begin position="223"/>
        <end position="239"/>
    </location>
</feature>
<evidence type="ECO:0000256" key="6">
    <source>
        <dbReference type="ARBA" id="ARBA00023136"/>
    </source>
</evidence>
<feature type="transmembrane region" description="Helical" evidence="7">
    <location>
        <begin position="426"/>
        <end position="444"/>
    </location>
</feature>
<dbReference type="AlphaFoldDB" id="A0A497UZD5"/>
<keyword evidence="9" id="KW-1185">Reference proteome</keyword>
<feature type="transmembrane region" description="Helical" evidence="7">
    <location>
        <begin position="184"/>
        <end position="203"/>
    </location>
</feature>
<feature type="transmembrane region" description="Helical" evidence="7">
    <location>
        <begin position="259"/>
        <end position="283"/>
    </location>
</feature>
<dbReference type="PANTHER" id="PTHR30250:SF10">
    <property type="entry name" value="LIPOPOLYSACCHARIDE BIOSYNTHESIS PROTEIN WZXC"/>
    <property type="match status" value="1"/>
</dbReference>
<comment type="subcellular location">
    <subcellularLocation>
        <location evidence="1">Cell membrane</location>
        <topology evidence="1">Multi-pass membrane protein</topology>
    </subcellularLocation>
</comment>
<feature type="transmembrane region" description="Helical" evidence="7">
    <location>
        <begin position="51"/>
        <end position="73"/>
    </location>
</feature>
<organism evidence="8 9">
    <name type="scientific">Litoreibacter meonggei</name>
    <dbReference type="NCBI Taxonomy" id="1049199"/>
    <lineage>
        <taxon>Bacteria</taxon>
        <taxon>Pseudomonadati</taxon>
        <taxon>Pseudomonadota</taxon>
        <taxon>Alphaproteobacteria</taxon>
        <taxon>Rhodobacterales</taxon>
        <taxon>Roseobacteraceae</taxon>
        <taxon>Litoreibacter</taxon>
    </lineage>
</organism>
<feature type="transmembrane region" description="Helical" evidence="7">
    <location>
        <begin position="122"/>
        <end position="139"/>
    </location>
</feature>
<keyword evidence="5 7" id="KW-1133">Transmembrane helix</keyword>